<protein>
    <recommendedName>
        <fullName evidence="2">DUF1998 domain-containing protein</fullName>
    </recommendedName>
</protein>
<organism evidence="1">
    <name type="scientific">marine sediment metagenome</name>
    <dbReference type="NCBI Taxonomy" id="412755"/>
    <lineage>
        <taxon>unclassified sequences</taxon>
        <taxon>metagenomes</taxon>
        <taxon>ecological metagenomes</taxon>
    </lineage>
</organism>
<accession>X1BJT3</accession>
<evidence type="ECO:0008006" key="2">
    <source>
        <dbReference type="Google" id="ProtNLM"/>
    </source>
</evidence>
<sequence>CGSACYDCLMVYRNMTYHGLLDWRLAISYLKAILVSNYRAGLDNDFSSPELQGWIELATKVRDNFIHYFGYKPITFSKLPGFEAGKRIYMVVHPLWDKKSPSGIFAEAVAEAGNNIYRYINTFNLLRRPGWCRREVE</sequence>
<comment type="caution">
    <text evidence="1">The sequence shown here is derived from an EMBL/GenBank/DDBJ whole genome shotgun (WGS) entry which is preliminary data.</text>
</comment>
<reference evidence="1" key="1">
    <citation type="journal article" date="2014" name="Front. Microbiol.">
        <title>High frequency of phylogenetically diverse reductive dehalogenase-homologous genes in deep subseafloor sedimentary metagenomes.</title>
        <authorList>
            <person name="Kawai M."/>
            <person name="Futagami T."/>
            <person name="Toyoda A."/>
            <person name="Takaki Y."/>
            <person name="Nishi S."/>
            <person name="Hori S."/>
            <person name="Arai W."/>
            <person name="Tsubouchi T."/>
            <person name="Morono Y."/>
            <person name="Uchiyama I."/>
            <person name="Ito T."/>
            <person name="Fujiyama A."/>
            <person name="Inagaki F."/>
            <person name="Takami H."/>
        </authorList>
    </citation>
    <scope>NUCLEOTIDE SEQUENCE</scope>
    <source>
        <strain evidence="1">Expedition CK06-06</strain>
    </source>
</reference>
<proteinExistence type="predicted"/>
<name>X1BJT3_9ZZZZ</name>
<evidence type="ECO:0000313" key="1">
    <source>
        <dbReference type="EMBL" id="GAG72336.1"/>
    </source>
</evidence>
<dbReference type="EMBL" id="BART01001680">
    <property type="protein sequence ID" value="GAG72336.1"/>
    <property type="molecule type" value="Genomic_DNA"/>
</dbReference>
<feature type="non-terminal residue" evidence="1">
    <location>
        <position position="1"/>
    </location>
</feature>
<dbReference type="AlphaFoldDB" id="X1BJT3"/>
<gene>
    <name evidence="1" type="ORF">S01H4_05700</name>
</gene>